<dbReference type="Proteomes" id="UP000008776">
    <property type="component" value="Segment"/>
</dbReference>
<dbReference type="GeneID" id="2943395"/>
<accession>Q6JPA1</accession>
<dbReference type="RefSeq" id="YP_025267.1">
    <property type="nucleotide sequence ID" value="NC_005906.1"/>
</dbReference>
<organismHost>
    <name type="scientific">Neodiprion lecontei</name>
    <name type="common">Redheaded pine sawfly</name>
    <dbReference type="NCBI Taxonomy" id="441921"/>
</organismHost>
<proteinExistence type="predicted"/>
<reference evidence="1 2" key="1">
    <citation type="journal article" date="2004" name="J. Virol.">
        <title>Sequence and organization of the Neodiprion lecontei nucleopolyhedrovirus genome.</title>
        <authorList>
            <person name="Lauzon H.A.M."/>
            <person name="Lucarotti C.J."/>
            <person name="Krell P.J."/>
            <person name="Feng Q."/>
            <person name="Retnakaran A."/>
            <person name="Arif B.M."/>
        </authorList>
    </citation>
    <scope>NUCLEOTIDE SEQUENCE [LARGE SCALE GENOMIC DNA]</scope>
    <source>
        <strain evidence="2">Canada</strain>
    </source>
</reference>
<evidence type="ECO:0000313" key="1">
    <source>
        <dbReference type="EMBL" id="AAQ99080.1"/>
    </source>
</evidence>
<evidence type="ECO:0000313" key="2">
    <source>
        <dbReference type="Proteomes" id="UP000008776"/>
    </source>
</evidence>
<sequence length="354" mass="40311">MTICGQLDNVYISDTYLFPTKHMIENEAEKLPSLIPKETTTLCVILSLPEDVSILGNLETVFKETLITTQHDDGVLQNVVVMYITPIQPVTTFGSLGTFVYSGFLTNFLYDCRSGFSFQRMVFCPIQEPMFRLTPKYVKLDGDNVLANSSMIANARYKNFNVCFAKRPLDTSKIVLNVKRLLILLSRYKHSTYILNLNDKIVSELIKTLKFERLRRLLKFQQAGALCPTIATNNQLTILKLIQEHLHSDYSDIDGLMKMISYYKVLITNYGVIPKIYEIISNINESRYCGISVHCNGTNKTVTSIGIIPPNVDNCNSSVSQTIADDFLQNELRKSGINASLVNIKRKLYRYYWS</sequence>
<name>Q6JPA1_NPVNC</name>
<dbReference type="KEGG" id="vg:2943395"/>
<keyword evidence="2" id="KW-1185">Reference proteome</keyword>
<dbReference type="EMBL" id="AY349019">
    <property type="protein sequence ID" value="AAQ99080.1"/>
    <property type="molecule type" value="Genomic_DNA"/>
</dbReference>
<organism evidence="1 2">
    <name type="scientific">Neodiprion lecontei nucleopolyhedrovirus (strain Canada)</name>
    <name type="common">NeleNPV</name>
    <dbReference type="NCBI Taxonomy" id="654906"/>
    <lineage>
        <taxon>Viruses</taxon>
        <taxon>Viruses incertae sedis</taxon>
        <taxon>Naldaviricetes</taxon>
        <taxon>Lefavirales</taxon>
        <taxon>Baculoviridae</taxon>
        <taxon>Gammabaculovirus</taxon>
        <taxon>Gammabaculovirus nelecontei</taxon>
    </lineage>
</organism>
<dbReference type="InterPro" id="IPR007748">
    <property type="entry name" value="AcMNPV_Orf109"/>
</dbReference>
<protein>
    <submittedName>
        <fullName evidence="1">Uncharacterized protein</fullName>
    </submittedName>
</protein>
<dbReference type="Pfam" id="PF05054">
    <property type="entry name" value="AcMNPV_Ac109"/>
    <property type="match status" value="1"/>
</dbReference>